<proteinExistence type="predicted"/>
<protein>
    <recommendedName>
        <fullName evidence="1">RING-type domain-containing protein</fullName>
    </recommendedName>
</protein>
<dbReference type="PANTHER" id="PTHR14879:SF5">
    <property type="entry name" value="RING-TYPE DOMAIN-CONTAINING PROTEIN"/>
    <property type="match status" value="1"/>
</dbReference>
<dbReference type="SUPFAM" id="SSF57850">
    <property type="entry name" value="RING/U-box"/>
    <property type="match status" value="1"/>
</dbReference>
<accession>A0A6C0FB04</accession>
<dbReference type="InterPro" id="IPR001841">
    <property type="entry name" value="Znf_RING"/>
</dbReference>
<dbReference type="PROSITE" id="PS50089">
    <property type="entry name" value="ZF_RING_2"/>
    <property type="match status" value="1"/>
</dbReference>
<dbReference type="AlphaFoldDB" id="A0A6C0FB04"/>
<dbReference type="Pfam" id="PF13920">
    <property type="entry name" value="zf-C3HC4_3"/>
    <property type="match status" value="1"/>
</dbReference>
<dbReference type="InterPro" id="IPR051728">
    <property type="entry name" value="RING-FYVE_E3_ubiquitin-ligase"/>
</dbReference>
<dbReference type="Gene3D" id="3.30.40.10">
    <property type="entry name" value="Zinc/RING finger domain, C3HC4 (zinc finger)"/>
    <property type="match status" value="1"/>
</dbReference>
<name>A0A6C0FB04_9ZZZZ</name>
<organism evidence="2">
    <name type="scientific">viral metagenome</name>
    <dbReference type="NCBI Taxonomy" id="1070528"/>
    <lineage>
        <taxon>unclassified sequences</taxon>
        <taxon>metagenomes</taxon>
        <taxon>organismal metagenomes</taxon>
    </lineage>
</organism>
<dbReference type="InterPro" id="IPR013083">
    <property type="entry name" value="Znf_RING/FYVE/PHD"/>
</dbReference>
<dbReference type="PANTHER" id="PTHR14879">
    <property type="entry name" value="CASPASE REGULATOR, RING FINGER DOMAIN-CONTAINING"/>
    <property type="match status" value="1"/>
</dbReference>
<evidence type="ECO:0000313" key="2">
    <source>
        <dbReference type="EMBL" id="QHT37060.1"/>
    </source>
</evidence>
<reference evidence="2" key="1">
    <citation type="journal article" date="2020" name="Nature">
        <title>Giant virus diversity and host interactions through global metagenomics.</title>
        <authorList>
            <person name="Schulz F."/>
            <person name="Roux S."/>
            <person name="Paez-Espino D."/>
            <person name="Jungbluth S."/>
            <person name="Walsh D.A."/>
            <person name="Denef V.J."/>
            <person name="McMahon K.D."/>
            <person name="Konstantinidis K.T."/>
            <person name="Eloe-Fadrosh E.A."/>
            <person name="Kyrpides N.C."/>
            <person name="Woyke T."/>
        </authorList>
    </citation>
    <scope>NUCLEOTIDE SEQUENCE</scope>
    <source>
        <strain evidence="2">GVMAG-S-ERX555967-131</strain>
    </source>
</reference>
<sequence length="198" mass="23086">MALIEEAYNEHIETPIFNIEAITNDLYKTLLVTDAEVEKVKLEFNSEIYLKESKKLKEVLSSKINLITLLKTDIEYEEKKSATANEAKQMLENRFGKDIESIVFLLDELIEKQHNKLKELHTDLLKVKKDLHILHRYSPHYSENDPRHLCPICITNEVSIAMIPCGHTICESCCNKLVHDKCFICRNQIQHSIKLFFN</sequence>
<dbReference type="EMBL" id="MN738789">
    <property type="protein sequence ID" value="QHT37060.1"/>
    <property type="molecule type" value="Genomic_DNA"/>
</dbReference>
<feature type="domain" description="RING-type" evidence="1">
    <location>
        <begin position="150"/>
        <end position="186"/>
    </location>
</feature>
<evidence type="ECO:0000259" key="1">
    <source>
        <dbReference type="PROSITE" id="PS50089"/>
    </source>
</evidence>